<keyword evidence="5" id="KW-1185">Reference proteome</keyword>
<protein>
    <submittedName>
        <fullName evidence="3">Uncharacterized protein</fullName>
    </submittedName>
</protein>
<dbReference type="GeneID" id="93685960"/>
<dbReference type="EMBL" id="WTYG01000002">
    <property type="protein sequence ID" value="MXP35391.1"/>
    <property type="molecule type" value="Genomic_DNA"/>
</dbReference>
<evidence type="ECO:0000313" key="4">
    <source>
        <dbReference type="Proteomes" id="UP000439914"/>
    </source>
</evidence>
<reference evidence="3 4" key="1">
    <citation type="submission" date="2019-12" db="EMBL/GenBank/DDBJ databases">
        <title>Genomic-based taxomic classification of the family Erythrobacteraceae.</title>
        <authorList>
            <person name="Xu L."/>
        </authorList>
    </citation>
    <scope>NUCLEOTIDE SEQUENCE [LARGE SCALE GENOMIC DNA]</scope>
    <source>
        <strain evidence="3 4">CGMCC 1.8703</strain>
    </source>
</reference>
<name>A0A6I4U8F6_9SPHN</name>
<comment type="caution">
    <text evidence="3">The sequence shown here is derived from an EMBL/GenBank/DDBJ whole genome shotgun (WGS) entry which is preliminary data.</text>
</comment>
<proteinExistence type="predicted"/>
<keyword evidence="1" id="KW-0472">Membrane</keyword>
<organism evidence="3 4">
    <name type="scientific">Qipengyuania citrea</name>
    <dbReference type="NCBI Taxonomy" id="225971"/>
    <lineage>
        <taxon>Bacteria</taxon>
        <taxon>Pseudomonadati</taxon>
        <taxon>Pseudomonadota</taxon>
        <taxon>Alphaproteobacteria</taxon>
        <taxon>Sphingomonadales</taxon>
        <taxon>Erythrobacteraceae</taxon>
        <taxon>Qipengyuania</taxon>
    </lineage>
</organism>
<feature type="transmembrane region" description="Helical" evidence="1">
    <location>
        <begin position="79"/>
        <end position="100"/>
    </location>
</feature>
<dbReference type="Proteomes" id="UP001238601">
    <property type="component" value="Unassembled WGS sequence"/>
</dbReference>
<keyword evidence="1" id="KW-0812">Transmembrane</keyword>
<evidence type="ECO:0000313" key="2">
    <source>
        <dbReference type="EMBL" id="MDQ0565601.1"/>
    </source>
</evidence>
<sequence length="169" mass="18506">MSKASKTVGKVAGTNDIEHTQAKLHAEWKVDYYQKHHEIALDQLTGLSKWLTASLFTANSGGILTVLNQFEKVTSPREAALLFVSGLVFALLGAVANQHYSNKISRALPDAIFYWNEVKITGLTNSQRQSDIESSIHRAGERSWIGEALGWLSGSMFVVGVIVFSISLA</sequence>
<evidence type="ECO:0000313" key="5">
    <source>
        <dbReference type="Proteomes" id="UP001238601"/>
    </source>
</evidence>
<dbReference type="Proteomes" id="UP000439914">
    <property type="component" value="Unassembled WGS sequence"/>
</dbReference>
<gene>
    <name evidence="3" type="ORF">GRI55_06350</name>
    <name evidence="2" type="ORF">QOZ97_001111</name>
</gene>
<reference evidence="2 5" key="2">
    <citation type="submission" date="2023-07" db="EMBL/GenBank/DDBJ databases">
        <title>Genomic Encyclopedia of Type Strains, Phase IV (KMG-IV): sequencing the most valuable type-strain genomes for metagenomic binning, comparative biology and taxonomic classification.</title>
        <authorList>
            <person name="Goeker M."/>
        </authorList>
    </citation>
    <scope>NUCLEOTIDE SEQUENCE [LARGE SCALE GENOMIC DNA]</scope>
    <source>
        <strain evidence="2 5">DSM 14432</strain>
    </source>
</reference>
<accession>A0A6I4U8F6</accession>
<dbReference type="EMBL" id="JAUSWK010000001">
    <property type="protein sequence ID" value="MDQ0565601.1"/>
    <property type="molecule type" value="Genomic_DNA"/>
</dbReference>
<keyword evidence="1" id="KW-1133">Transmembrane helix</keyword>
<feature type="transmembrane region" description="Helical" evidence="1">
    <location>
        <begin position="148"/>
        <end position="168"/>
    </location>
</feature>
<dbReference type="RefSeq" id="WP_160766586.1">
    <property type="nucleotide sequence ID" value="NZ_JAUSWK010000001.1"/>
</dbReference>
<dbReference type="AlphaFoldDB" id="A0A6I4U8F6"/>
<evidence type="ECO:0000256" key="1">
    <source>
        <dbReference type="SAM" id="Phobius"/>
    </source>
</evidence>
<evidence type="ECO:0000313" key="3">
    <source>
        <dbReference type="EMBL" id="MXP35391.1"/>
    </source>
</evidence>